<dbReference type="Pfam" id="PF08722">
    <property type="entry name" value="Tn7_TnsA-like_N"/>
    <property type="match status" value="1"/>
</dbReference>
<protein>
    <submittedName>
        <fullName evidence="2">TnsA endonuclease N terminal</fullName>
    </submittedName>
</protein>
<evidence type="ECO:0000259" key="1">
    <source>
        <dbReference type="Pfam" id="PF08722"/>
    </source>
</evidence>
<name>A0A1C4GYC2_9GAMM</name>
<dbReference type="AlphaFoldDB" id="A0A1C4GYC2"/>
<feature type="domain" description="TnsA endonuclease N-terminal" evidence="1">
    <location>
        <begin position="80"/>
        <end position="152"/>
    </location>
</feature>
<dbReference type="RefSeq" id="WP_092720984.1">
    <property type="nucleotide sequence ID" value="NZ_FMBK01000015.1"/>
</dbReference>
<accession>A0A1C4GYC2</accession>
<dbReference type="Proteomes" id="UP000243661">
    <property type="component" value="Unassembled WGS sequence"/>
</dbReference>
<dbReference type="EMBL" id="FMBK01000015">
    <property type="protein sequence ID" value="SCC73144.1"/>
    <property type="molecule type" value="Genomic_DNA"/>
</dbReference>
<proteinExistence type="predicted"/>
<keyword evidence="2" id="KW-0540">Nuclease</keyword>
<dbReference type="GO" id="GO:0004519">
    <property type="term" value="F:endonuclease activity"/>
    <property type="evidence" value="ECO:0007669"/>
    <property type="project" value="UniProtKB-KW"/>
</dbReference>
<dbReference type="OrthoDB" id="509902at2"/>
<keyword evidence="2" id="KW-0255">Endonuclease</keyword>
<evidence type="ECO:0000313" key="2">
    <source>
        <dbReference type="EMBL" id="SCC73144.1"/>
    </source>
</evidence>
<gene>
    <name evidence="2" type="ORF">GA0116959_11588</name>
</gene>
<dbReference type="InterPro" id="IPR014833">
    <property type="entry name" value="TnsA_N"/>
</dbReference>
<keyword evidence="2" id="KW-0378">Hydrolase</keyword>
<evidence type="ECO:0000313" key="3">
    <source>
        <dbReference type="Proteomes" id="UP000243661"/>
    </source>
</evidence>
<organism evidence="2 3">
    <name type="scientific">Acinetobacter albensis</name>
    <dbReference type="NCBI Taxonomy" id="1673609"/>
    <lineage>
        <taxon>Bacteria</taxon>
        <taxon>Pseudomonadati</taxon>
        <taxon>Pseudomonadota</taxon>
        <taxon>Gammaproteobacteria</taxon>
        <taxon>Moraxellales</taxon>
        <taxon>Moraxellaceae</taxon>
        <taxon>Acinetobacter</taxon>
    </lineage>
</organism>
<sequence>MGFKPNHRKKFNISNCLKTQLQEAFEKPITISGQFLGIRNIYHGSFNKRTVIFTSYKNGGAFSLESQLELAHALNLERDMSVLKYRTQALKVTLSKSMYAIPDFLILNNLHNYEVHEVKSNLKSLSNEKIEKLEITKQVLKSFNINYKIFDEIALPSKKEVNSILRIYKNIKNVNIDKDRIIQAQILTEGINKKFTFLLEYLSKYKYSYNEICYLVFYKFIKSNIDI</sequence>
<reference evidence="2 3" key="1">
    <citation type="submission" date="2016-08" db="EMBL/GenBank/DDBJ databases">
        <authorList>
            <person name="Seilhamer J.J."/>
        </authorList>
    </citation>
    <scope>NUCLEOTIDE SEQUENCE [LARGE SCALE GENOMIC DNA]</scope>
    <source>
        <strain evidence="2 3">ANC 4874</strain>
    </source>
</reference>